<keyword evidence="3" id="KW-1185">Reference proteome</keyword>
<dbReference type="Pfam" id="PF01797">
    <property type="entry name" value="Y1_Tnp"/>
    <property type="match status" value="1"/>
</dbReference>
<name>A0ABT3Y1U0_9FLAO</name>
<dbReference type="PANTHER" id="PTHR33360:SF2">
    <property type="entry name" value="TRANSPOSASE FOR INSERTION SEQUENCE ELEMENT IS200"/>
    <property type="match status" value="1"/>
</dbReference>
<dbReference type="InterPro" id="IPR036515">
    <property type="entry name" value="Transposase_17_sf"/>
</dbReference>
<evidence type="ECO:0000259" key="1">
    <source>
        <dbReference type="SMART" id="SM01321"/>
    </source>
</evidence>
<protein>
    <submittedName>
        <fullName evidence="2">IS200/IS605 family transposase</fullName>
    </submittedName>
</protein>
<organism evidence="2 3">
    <name type="scientific">Chryseobacterium luquanense</name>
    <dbReference type="NCBI Taxonomy" id="2983766"/>
    <lineage>
        <taxon>Bacteria</taxon>
        <taxon>Pseudomonadati</taxon>
        <taxon>Bacteroidota</taxon>
        <taxon>Flavobacteriia</taxon>
        <taxon>Flavobacteriales</taxon>
        <taxon>Weeksellaceae</taxon>
        <taxon>Chryseobacterium group</taxon>
        <taxon>Chryseobacterium</taxon>
    </lineage>
</organism>
<reference evidence="2" key="1">
    <citation type="submission" date="2022-10" db="EMBL/GenBank/DDBJ databases">
        <title>Chryseobacterium sp. nov., a novel bacterial species.</title>
        <authorList>
            <person name="Cao Y."/>
        </authorList>
    </citation>
    <scope>NUCLEOTIDE SEQUENCE</scope>
    <source>
        <strain evidence="2">KC 927</strain>
    </source>
</reference>
<dbReference type="RefSeq" id="WP_267280659.1">
    <property type="nucleotide sequence ID" value="NZ_JAOVZV010000005.1"/>
</dbReference>
<accession>A0ABT3Y1U0</accession>
<gene>
    <name evidence="2" type="primary">tnpA</name>
    <name evidence="2" type="ORF">OEA66_06715</name>
</gene>
<proteinExistence type="predicted"/>
<feature type="domain" description="Transposase IS200-like" evidence="1">
    <location>
        <begin position="46"/>
        <end position="160"/>
    </location>
</feature>
<dbReference type="Gene3D" id="3.30.70.1290">
    <property type="entry name" value="Transposase IS200-like"/>
    <property type="match status" value="1"/>
</dbReference>
<evidence type="ECO:0000313" key="2">
    <source>
        <dbReference type="EMBL" id="MCX8532041.1"/>
    </source>
</evidence>
<dbReference type="EMBL" id="JAOVZV010000005">
    <property type="protein sequence ID" value="MCX8532041.1"/>
    <property type="molecule type" value="Genomic_DNA"/>
</dbReference>
<dbReference type="SMART" id="SM01321">
    <property type="entry name" value="Y1_Tnp"/>
    <property type="match status" value="1"/>
</dbReference>
<dbReference type="PANTHER" id="PTHR33360">
    <property type="entry name" value="TRANSPOSASE FOR INSERTION SEQUENCE ELEMENT IS200"/>
    <property type="match status" value="1"/>
</dbReference>
<sequence>MEVWISPERAKATACGEATGIRIYYYKALKGRHHFKINKKNMSQSLSKIYVHIIFSVKNREPLIQDTIKEELFNYLGGICKNLECNPIQVGGYRDHVHILCILSKKVTLVKLLEDIKSSSSKWIKTKGEMFSNFYWQSGYGAFSVNPTEIEVVKNYIINQQDHHKTKSFQDEYRAFLKKYDVQYNEEYVWD</sequence>
<comment type="caution">
    <text evidence="2">The sequence shown here is derived from an EMBL/GenBank/DDBJ whole genome shotgun (WGS) entry which is preliminary data.</text>
</comment>
<dbReference type="SUPFAM" id="SSF143422">
    <property type="entry name" value="Transposase IS200-like"/>
    <property type="match status" value="1"/>
</dbReference>
<dbReference type="NCBIfam" id="NF033573">
    <property type="entry name" value="transpos_IS200"/>
    <property type="match status" value="1"/>
</dbReference>
<dbReference type="InterPro" id="IPR002686">
    <property type="entry name" value="Transposase_17"/>
</dbReference>
<dbReference type="Proteomes" id="UP001070176">
    <property type="component" value="Unassembled WGS sequence"/>
</dbReference>
<evidence type="ECO:0000313" key="3">
    <source>
        <dbReference type="Proteomes" id="UP001070176"/>
    </source>
</evidence>